<organism evidence="2 3">
    <name type="scientific">Allacma fusca</name>
    <dbReference type="NCBI Taxonomy" id="39272"/>
    <lineage>
        <taxon>Eukaryota</taxon>
        <taxon>Metazoa</taxon>
        <taxon>Ecdysozoa</taxon>
        <taxon>Arthropoda</taxon>
        <taxon>Hexapoda</taxon>
        <taxon>Collembola</taxon>
        <taxon>Symphypleona</taxon>
        <taxon>Sminthuridae</taxon>
        <taxon>Allacma</taxon>
    </lineage>
</organism>
<accession>A0A8J2NRR0</accession>
<dbReference type="Proteomes" id="UP000708208">
    <property type="component" value="Unassembled WGS sequence"/>
</dbReference>
<dbReference type="AlphaFoldDB" id="A0A8J2NRR0"/>
<dbReference type="EMBL" id="CAJVCH010098746">
    <property type="protein sequence ID" value="CAG7723392.1"/>
    <property type="molecule type" value="Genomic_DNA"/>
</dbReference>
<proteinExistence type="predicted"/>
<sequence length="237" mass="26619">MTPSTFNSGISSQVASKCEELKNSEESFTTELFKMCPKQYLFKRNKRLNDPISIMIYVAIFTSVVGVIAPGVGSEALLEVQTIASHTKEQDRLLNDLEDKVQRNHEAIGNLALHFNAAIDNIQAHQNDYAEFKGKYSNSTFAIAYITARLMLTKTMMQQATRQWKLGRGDPAFLDFFNVSLSCGDRCPIDLARPHKCSSTPTGNKVLVEFAAQEISDNLVLVEADPFVFMFKRKLKH</sequence>
<feature type="non-terminal residue" evidence="2">
    <location>
        <position position="237"/>
    </location>
</feature>
<protein>
    <submittedName>
        <fullName evidence="2">Uncharacterized protein</fullName>
    </submittedName>
</protein>
<evidence type="ECO:0000313" key="2">
    <source>
        <dbReference type="EMBL" id="CAG7723392.1"/>
    </source>
</evidence>
<keyword evidence="1" id="KW-0472">Membrane</keyword>
<dbReference type="OrthoDB" id="10030726at2759"/>
<gene>
    <name evidence="2" type="ORF">AFUS01_LOCUS12482</name>
</gene>
<evidence type="ECO:0000256" key="1">
    <source>
        <dbReference type="SAM" id="Phobius"/>
    </source>
</evidence>
<evidence type="ECO:0000313" key="3">
    <source>
        <dbReference type="Proteomes" id="UP000708208"/>
    </source>
</evidence>
<keyword evidence="3" id="KW-1185">Reference proteome</keyword>
<keyword evidence="1" id="KW-0812">Transmembrane</keyword>
<feature type="transmembrane region" description="Helical" evidence="1">
    <location>
        <begin position="52"/>
        <end position="72"/>
    </location>
</feature>
<keyword evidence="1" id="KW-1133">Transmembrane helix</keyword>
<name>A0A8J2NRR0_9HEXA</name>
<comment type="caution">
    <text evidence="2">The sequence shown here is derived from an EMBL/GenBank/DDBJ whole genome shotgun (WGS) entry which is preliminary data.</text>
</comment>
<reference evidence="2" key="1">
    <citation type="submission" date="2021-06" db="EMBL/GenBank/DDBJ databases">
        <authorList>
            <person name="Hodson N. C."/>
            <person name="Mongue J. A."/>
            <person name="Jaron S. K."/>
        </authorList>
    </citation>
    <scope>NUCLEOTIDE SEQUENCE</scope>
</reference>